<dbReference type="EMBL" id="JAQQPM010000004">
    <property type="protein sequence ID" value="KAK2070519.1"/>
    <property type="molecule type" value="Genomic_DNA"/>
</dbReference>
<dbReference type="AlphaFoldDB" id="A0AAD9I3G4"/>
<accession>A0AAD9I3G4</accession>
<keyword evidence="2" id="KW-1185">Reference proteome</keyword>
<name>A0AAD9I3G4_9PEZI</name>
<dbReference type="Proteomes" id="UP001217918">
    <property type="component" value="Unassembled WGS sequence"/>
</dbReference>
<evidence type="ECO:0000313" key="1">
    <source>
        <dbReference type="EMBL" id="KAK2070519.1"/>
    </source>
</evidence>
<reference evidence="1" key="1">
    <citation type="journal article" date="2023" name="Mol. Plant Microbe Interact.">
        <title>Elucidating the Obligate Nature and Biological Capacity of an Invasive Fungal Corn Pathogen.</title>
        <authorList>
            <person name="MacCready J.S."/>
            <person name="Roggenkamp E.M."/>
            <person name="Gdanetz K."/>
            <person name="Chilvers M.I."/>
        </authorList>
    </citation>
    <scope>NUCLEOTIDE SEQUENCE</scope>
    <source>
        <strain evidence="1">PM02</strain>
    </source>
</reference>
<protein>
    <submittedName>
        <fullName evidence="1">Uncharacterized protein</fullName>
    </submittedName>
</protein>
<organism evidence="1 2">
    <name type="scientific">Phyllachora maydis</name>
    <dbReference type="NCBI Taxonomy" id="1825666"/>
    <lineage>
        <taxon>Eukaryota</taxon>
        <taxon>Fungi</taxon>
        <taxon>Dikarya</taxon>
        <taxon>Ascomycota</taxon>
        <taxon>Pezizomycotina</taxon>
        <taxon>Sordariomycetes</taxon>
        <taxon>Sordariomycetidae</taxon>
        <taxon>Phyllachorales</taxon>
        <taxon>Phyllachoraceae</taxon>
        <taxon>Phyllachora</taxon>
    </lineage>
</organism>
<comment type="caution">
    <text evidence="1">The sequence shown here is derived from an EMBL/GenBank/DDBJ whole genome shotgun (WGS) entry which is preliminary data.</text>
</comment>
<sequence>MICPRWYYEARLHILQDLRLEILPLLLFLIPGPLRRGIRPVPSAAPPGQPGPRLPLIRRDRRLDPLGLGRFLPLRRRRLVVIPRATAARACVDGSRRLRRLRGAGRVCVRWPRGSLGFEILWTRTTGEIWCCLYAFPAFIREALGGSRVKGSTIPIDDKLLHNKCAKVWSDCAKMNGRLVLPRCQEPLRPSPQPEMRLVPCGGRSSLHSFPPWLGTCLQAVLPSSNKVTSLPNPLRP</sequence>
<gene>
    <name evidence="1" type="ORF">P8C59_005005</name>
</gene>
<proteinExistence type="predicted"/>
<evidence type="ECO:0000313" key="2">
    <source>
        <dbReference type="Proteomes" id="UP001217918"/>
    </source>
</evidence>